<protein>
    <recommendedName>
        <fullName evidence="5">Protein ABIL5</fullName>
    </recommendedName>
</protein>
<dbReference type="AlphaFoldDB" id="A0A022R297"/>
<dbReference type="STRING" id="4155.A0A022R297"/>
<dbReference type="EMBL" id="KI630818">
    <property type="protein sequence ID" value="EYU32935.1"/>
    <property type="molecule type" value="Genomic_DNA"/>
</dbReference>
<dbReference type="PhylomeDB" id="A0A022R297"/>
<dbReference type="OrthoDB" id="2159336at2759"/>
<dbReference type="InterPro" id="IPR028457">
    <property type="entry name" value="ABI"/>
</dbReference>
<evidence type="ECO:0000256" key="1">
    <source>
        <dbReference type="ARBA" id="ARBA00010020"/>
    </source>
</evidence>
<dbReference type="Proteomes" id="UP000030748">
    <property type="component" value="Unassembled WGS sequence"/>
</dbReference>
<accession>A0A022R297</accession>
<comment type="similarity">
    <text evidence="1">Belongs to the ABI family.</text>
</comment>
<dbReference type="Gene3D" id="6.10.140.1620">
    <property type="match status" value="1"/>
</dbReference>
<name>A0A022R297_ERYGU</name>
<reference evidence="3 4" key="1">
    <citation type="journal article" date="2013" name="Proc. Natl. Acad. Sci. U.S.A.">
        <title>Fine-scale variation in meiotic recombination in Mimulus inferred from population shotgun sequencing.</title>
        <authorList>
            <person name="Hellsten U."/>
            <person name="Wright K.M."/>
            <person name="Jenkins J."/>
            <person name="Shu S."/>
            <person name="Yuan Y."/>
            <person name="Wessler S.R."/>
            <person name="Schmutz J."/>
            <person name="Willis J.H."/>
            <person name="Rokhsar D.S."/>
        </authorList>
    </citation>
    <scope>NUCLEOTIDE SEQUENCE [LARGE SCALE GENOMIC DNA]</scope>
    <source>
        <strain evidence="4">cv. DUN x IM62</strain>
    </source>
</reference>
<organism evidence="3 4">
    <name type="scientific">Erythranthe guttata</name>
    <name type="common">Yellow monkey flower</name>
    <name type="synonym">Mimulus guttatus</name>
    <dbReference type="NCBI Taxonomy" id="4155"/>
    <lineage>
        <taxon>Eukaryota</taxon>
        <taxon>Viridiplantae</taxon>
        <taxon>Streptophyta</taxon>
        <taxon>Embryophyta</taxon>
        <taxon>Tracheophyta</taxon>
        <taxon>Spermatophyta</taxon>
        <taxon>Magnoliopsida</taxon>
        <taxon>eudicotyledons</taxon>
        <taxon>Gunneridae</taxon>
        <taxon>Pentapetalae</taxon>
        <taxon>asterids</taxon>
        <taxon>lamiids</taxon>
        <taxon>Lamiales</taxon>
        <taxon>Phrymaceae</taxon>
        <taxon>Erythranthe</taxon>
    </lineage>
</organism>
<evidence type="ECO:0000313" key="3">
    <source>
        <dbReference type="EMBL" id="EYU32935.1"/>
    </source>
</evidence>
<evidence type="ECO:0000313" key="4">
    <source>
        <dbReference type="Proteomes" id="UP000030748"/>
    </source>
</evidence>
<sequence>MPDSFDAVSFVDNETEFDKSMRELRKLSSQLYNAADYCERTFMNAEDKKSMVETTKAYISKAVVTVVDHLGSISSNLESCIADSNSVLQTEHKMYILKLRIGTCLHYSHKLALPRFYWNADPSRHHRRYILPPSTDSLMKIDVTMRDSTIGGIEAKIIEKEDEFETEEPLFLHTYNCKPSLVDNFSITNIEKRNGSSPQVVPVRDGLSILPKAEQSTFQFQEVRKLKRSMINWKVMQNKDIASLIRRGKRILA</sequence>
<proteinExistence type="inferred from homology"/>
<keyword evidence="4" id="KW-1185">Reference proteome</keyword>
<dbReference type="PANTHER" id="PTHR10460:SF11">
    <property type="entry name" value="PROTEIN ABIL5-RELATED"/>
    <property type="match status" value="1"/>
</dbReference>
<comment type="function">
    <text evidence="2">Involved in regulation of actin and microtubule organization. Part of a WAVE complex that activates the Arp2/3 complex.</text>
</comment>
<evidence type="ECO:0008006" key="5">
    <source>
        <dbReference type="Google" id="ProtNLM"/>
    </source>
</evidence>
<gene>
    <name evidence="3" type="ORF">MIMGU_mgv1a012340mg</name>
</gene>
<dbReference type="eggNOG" id="ENOG502RYI5">
    <property type="taxonomic scope" value="Eukaryota"/>
</dbReference>
<dbReference type="PANTHER" id="PTHR10460">
    <property type="entry name" value="ABL INTERACTOR FAMILY MEMBER"/>
    <property type="match status" value="1"/>
</dbReference>
<evidence type="ECO:0000256" key="2">
    <source>
        <dbReference type="ARBA" id="ARBA00025223"/>
    </source>
</evidence>